<feature type="transmembrane region" description="Helical" evidence="1">
    <location>
        <begin position="169"/>
        <end position="188"/>
    </location>
</feature>
<dbReference type="Proteomes" id="UP000214747">
    <property type="component" value="Unassembled WGS sequence"/>
</dbReference>
<accession>A0A225SXW6</accession>
<feature type="domain" description="Acyltransferase 3" evidence="2">
    <location>
        <begin position="39"/>
        <end position="348"/>
    </location>
</feature>
<feature type="transmembrane region" description="Helical" evidence="1">
    <location>
        <begin position="195"/>
        <end position="215"/>
    </location>
</feature>
<evidence type="ECO:0000259" key="3">
    <source>
        <dbReference type="Pfam" id="PF19040"/>
    </source>
</evidence>
<feature type="transmembrane region" description="Helical" evidence="1">
    <location>
        <begin position="221"/>
        <end position="242"/>
    </location>
</feature>
<proteinExistence type="predicted"/>
<comment type="caution">
    <text evidence="4">The sequence shown here is derived from an EMBL/GenBank/DDBJ whole genome shotgun (WGS) entry which is preliminary data.</text>
</comment>
<dbReference type="AlphaFoldDB" id="A0A225SXW6"/>
<dbReference type="EMBL" id="NJGV01000002">
    <property type="protein sequence ID" value="OWY36156.1"/>
    <property type="molecule type" value="Genomic_DNA"/>
</dbReference>
<dbReference type="Pfam" id="PF19040">
    <property type="entry name" value="SGNH"/>
    <property type="match status" value="1"/>
</dbReference>
<dbReference type="InterPro" id="IPR002656">
    <property type="entry name" value="Acyl_transf_3_dom"/>
</dbReference>
<evidence type="ECO:0000313" key="5">
    <source>
        <dbReference type="Proteomes" id="UP000214747"/>
    </source>
</evidence>
<dbReference type="InterPro" id="IPR050879">
    <property type="entry name" value="Acyltransferase_3"/>
</dbReference>
<dbReference type="PANTHER" id="PTHR23028">
    <property type="entry name" value="ACETYLTRANSFERASE"/>
    <property type="match status" value="1"/>
</dbReference>
<dbReference type="GO" id="GO:0016747">
    <property type="term" value="F:acyltransferase activity, transferring groups other than amino-acyl groups"/>
    <property type="evidence" value="ECO:0007669"/>
    <property type="project" value="InterPro"/>
</dbReference>
<feature type="transmembrane region" description="Helical" evidence="1">
    <location>
        <begin position="65"/>
        <end position="85"/>
    </location>
</feature>
<dbReference type="SUPFAM" id="SSF52266">
    <property type="entry name" value="SGNH hydrolase"/>
    <property type="match status" value="1"/>
</dbReference>
<evidence type="ECO:0008006" key="6">
    <source>
        <dbReference type="Google" id="ProtNLM"/>
    </source>
</evidence>
<dbReference type="InterPro" id="IPR043968">
    <property type="entry name" value="SGNH"/>
</dbReference>
<keyword evidence="1" id="KW-1133">Transmembrane helix</keyword>
<dbReference type="GO" id="GO:0009103">
    <property type="term" value="P:lipopolysaccharide biosynthetic process"/>
    <property type="evidence" value="ECO:0007669"/>
    <property type="project" value="TreeGrafter"/>
</dbReference>
<keyword evidence="1" id="KW-0812">Transmembrane</keyword>
<dbReference type="Pfam" id="PF01757">
    <property type="entry name" value="Acyl_transf_3"/>
    <property type="match status" value="1"/>
</dbReference>
<reference evidence="4 5" key="1">
    <citation type="journal article" date="2010" name="Int. J. Syst. Evol. Microbiol.">
        <title>Reclassification of Herbaspirillum putei as a later heterotypic synonym of Herbaspirillum huttiense, with the description of H. huttiense subsp. huttiense subsp. nov. and H. huttiense subsp. putei subsp. nov., comb. nov., and description of Herbaspirillum aquaticum sp. nov.</title>
        <authorList>
            <person name="Dobritsa A.P."/>
            <person name="Reddy M.C."/>
            <person name="Samadpour M."/>
        </authorList>
    </citation>
    <scope>NUCLEOTIDE SEQUENCE [LARGE SCALE GENOMIC DNA]</scope>
    <source>
        <strain evidence="4 5">IEH 4430</strain>
    </source>
</reference>
<sequence length="672" mass="73959">MRSTRREACSAGVTAVRHCWPLSRVELKTMNNIHQTYRADVDGLRAVAILPVVMFHIGFPGFFGGFVGVDVFFVISGYLITRIIVREMREGSFSIADFYRRRVLRIFPALFAMLAAVSVLAPMVMLPGELLRYGKSVVSTTLFYSNMLFYSESGYFAPDSHTKALLHTWSLAVEEQFYLFWPLILLVLRARSQAAIRWGAFTIALVSFVFSAWLIEHDAAATFYLIPTRAWELLAGALVAIFPNLPAQRRWLREFLSGAGLLAILVAIKFYNEGVPFPGVAALLPVLGAVAIILAGGNGGSLVGRLLSWQPMVFVGKISFSLYLWHWPVIVFTQIGLLREQTWPVKFAELLASMLMGWLSWRYVERPFRHVSPLLPNRVVLGRAGLAIAAALCVGLAYVLPQGWPQRFNDQQLAFAKYETYNGDQQYRGGSCFVVGENEQFDAEHCLQRKEGERNLLLIGDSHAAHLWPGLHARANGINVLQATHTGCRPALTDFDHPKNLCEQFVTDVLKQWLPSHPVDVVVLAGRWTHSDLKGLPLTISAALKGAKRVVVVGPIPQYVSALPRFLVRASAPSQELAAAGLTSGPFALDPQMRQVATAAGAQYFSLINALCVDHSCKVIVDGGVPIQFDYGHLTVEGSSYVVGLMMPLIAGTVAAVEPASVTRGVIGSRQP</sequence>
<keyword evidence="1" id="KW-0472">Membrane</keyword>
<protein>
    <recommendedName>
        <fullName evidence="6">Acyltransferase</fullName>
    </recommendedName>
</protein>
<dbReference type="PANTHER" id="PTHR23028:SF53">
    <property type="entry name" value="ACYL_TRANSF_3 DOMAIN-CONTAINING PROTEIN"/>
    <property type="match status" value="1"/>
</dbReference>
<organism evidence="4 5">
    <name type="scientific">Herbaspirillum aquaticum</name>
    <dbReference type="NCBI Taxonomy" id="568783"/>
    <lineage>
        <taxon>Bacteria</taxon>
        <taxon>Pseudomonadati</taxon>
        <taxon>Pseudomonadota</taxon>
        <taxon>Betaproteobacteria</taxon>
        <taxon>Burkholderiales</taxon>
        <taxon>Oxalobacteraceae</taxon>
        <taxon>Herbaspirillum</taxon>
    </lineage>
</organism>
<evidence type="ECO:0000259" key="2">
    <source>
        <dbReference type="Pfam" id="PF01757"/>
    </source>
</evidence>
<feature type="domain" description="SGNH" evidence="3">
    <location>
        <begin position="441"/>
        <end position="646"/>
    </location>
</feature>
<name>A0A225SXW6_9BURK</name>
<gene>
    <name evidence="4" type="ORF">CEJ45_02795</name>
</gene>
<feature type="transmembrane region" description="Helical" evidence="1">
    <location>
        <begin position="277"/>
        <end position="297"/>
    </location>
</feature>
<dbReference type="GO" id="GO:0016020">
    <property type="term" value="C:membrane"/>
    <property type="evidence" value="ECO:0007669"/>
    <property type="project" value="TreeGrafter"/>
</dbReference>
<keyword evidence="5" id="KW-1185">Reference proteome</keyword>
<feature type="transmembrane region" description="Helical" evidence="1">
    <location>
        <begin position="106"/>
        <end position="126"/>
    </location>
</feature>
<feature type="transmembrane region" description="Helical" evidence="1">
    <location>
        <begin position="254"/>
        <end position="271"/>
    </location>
</feature>
<feature type="transmembrane region" description="Helical" evidence="1">
    <location>
        <begin position="43"/>
        <end position="59"/>
    </location>
</feature>
<evidence type="ECO:0000256" key="1">
    <source>
        <dbReference type="SAM" id="Phobius"/>
    </source>
</evidence>
<evidence type="ECO:0000313" key="4">
    <source>
        <dbReference type="EMBL" id="OWY36156.1"/>
    </source>
</evidence>
<feature type="transmembrane region" description="Helical" evidence="1">
    <location>
        <begin position="381"/>
        <end position="400"/>
    </location>
</feature>